<evidence type="ECO:0000256" key="10">
    <source>
        <dbReference type="ARBA" id="ARBA00048540"/>
    </source>
</evidence>
<keyword evidence="11" id="KW-0732">Signal</keyword>
<sequence>MNLHRRRFLSISAAAMAAGPVAAAGAGFTRWRGEALGAECEITLHAPPGKAQPALDAARAALRAVETQFNLYDPTSALARLNATGRLEAPEPMFLALMELSRQMYEATEGRFDPSIQPLWSALARGLDPETAQAQVGWSRVRWDAGAVRLAPGQALSFNGVGQGFATDRVAETLAAHGMGRLLVNIGEFRGAGGPWRVGLSDPAHGLVGTRQITDGAIATSSPRALSLGGTAHILDPLGRRVPRWSTVSVEAETATVADALSTALCLMRREEIGAVQARVPALRRVTLIDHAGDLVTL</sequence>
<dbReference type="eggNOG" id="COG1477">
    <property type="taxonomic scope" value="Bacteria"/>
</dbReference>
<evidence type="ECO:0000256" key="7">
    <source>
        <dbReference type="ARBA" id="ARBA00022827"/>
    </source>
</evidence>
<evidence type="ECO:0000256" key="9">
    <source>
        <dbReference type="ARBA" id="ARBA00031306"/>
    </source>
</evidence>
<evidence type="ECO:0000256" key="2">
    <source>
        <dbReference type="ARBA" id="ARBA00011955"/>
    </source>
</evidence>
<dbReference type="STRING" id="398580.Dshi_0685"/>
<dbReference type="GO" id="GO:0016740">
    <property type="term" value="F:transferase activity"/>
    <property type="evidence" value="ECO:0007669"/>
    <property type="project" value="UniProtKB-KW"/>
</dbReference>
<evidence type="ECO:0000256" key="4">
    <source>
        <dbReference type="ARBA" id="ARBA00022630"/>
    </source>
</evidence>
<keyword evidence="4" id="KW-0285">Flavoprotein</keyword>
<reference evidence="13" key="1">
    <citation type="journal article" date="2010" name="ISME J.">
        <title>The complete genome sequence of the algal symbiont Dinoroseobacter shibae: a hitchhiker's guide to life in the sea.</title>
        <authorList>
            <person name="Wagner-Dobler I."/>
            <person name="Ballhausen B."/>
            <person name="Berger M."/>
            <person name="Brinkhoff T."/>
            <person name="Buchholz I."/>
            <person name="Bunk B."/>
            <person name="Cypionka H."/>
            <person name="Daniel R."/>
            <person name="Drepper T."/>
            <person name="Gerdts G."/>
            <person name="Hahnke S."/>
            <person name="Han C."/>
            <person name="Jahn D."/>
            <person name="Kalhoefer D."/>
            <person name="Kiss H."/>
            <person name="Klenk H.P."/>
            <person name="Kyrpides N."/>
            <person name="Liebl W."/>
            <person name="Liesegang H."/>
            <person name="Meincke L."/>
            <person name="Pati A."/>
            <person name="Petersen J."/>
            <person name="Piekarski T."/>
            <person name="Pommerenke C."/>
            <person name="Pradella S."/>
            <person name="Pukall R."/>
            <person name="Rabus R."/>
            <person name="Stackebrandt E."/>
            <person name="Thole S."/>
            <person name="Thompson L."/>
            <person name="Tielen P."/>
            <person name="Tomasch J."/>
            <person name="von Jan M."/>
            <person name="Wanphrut N."/>
            <person name="Wichels A."/>
            <person name="Zech H."/>
            <person name="Simon M."/>
        </authorList>
    </citation>
    <scope>NUCLEOTIDE SEQUENCE [LARGE SCALE GENOMIC DNA]</scope>
    <source>
        <strain evidence="13">DSM 16493 / NCIMB 14021 / DFL 12</strain>
    </source>
</reference>
<accession>A8LQE5</accession>
<dbReference type="EMBL" id="CP000830">
    <property type="protein sequence ID" value="ABV92431.1"/>
    <property type="molecule type" value="Genomic_DNA"/>
</dbReference>
<dbReference type="Pfam" id="PF02424">
    <property type="entry name" value="ApbE"/>
    <property type="match status" value="1"/>
</dbReference>
<evidence type="ECO:0000256" key="5">
    <source>
        <dbReference type="ARBA" id="ARBA00022679"/>
    </source>
</evidence>
<dbReference type="AlphaFoldDB" id="A8LQE5"/>
<evidence type="ECO:0000256" key="8">
    <source>
        <dbReference type="ARBA" id="ARBA00022842"/>
    </source>
</evidence>
<feature type="signal peptide" evidence="11">
    <location>
        <begin position="1"/>
        <end position="23"/>
    </location>
</feature>
<keyword evidence="13" id="KW-1185">Reference proteome</keyword>
<evidence type="ECO:0000256" key="3">
    <source>
        <dbReference type="ARBA" id="ARBA00016337"/>
    </source>
</evidence>
<organism evidence="12 13">
    <name type="scientific">Dinoroseobacter shibae (strain DSM 16493 / NCIMB 14021 / DFL 12)</name>
    <dbReference type="NCBI Taxonomy" id="398580"/>
    <lineage>
        <taxon>Bacteria</taxon>
        <taxon>Pseudomonadati</taxon>
        <taxon>Pseudomonadota</taxon>
        <taxon>Alphaproteobacteria</taxon>
        <taxon>Rhodobacterales</taxon>
        <taxon>Roseobacteraceae</taxon>
        <taxon>Dinoroseobacter</taxon>
    </lineage>
</organism>
<keyword evidence="12" id="KW-0449">Lipoprotein</keyword>
<keyword evidence="6" id="KW-0479">Metal-binding</keyword>
<evidence type="ECO:0000256" key="6">
    <source>
        <dbReference type="ARBA" id="ARBA00022723"/>
    </source>
</evidence>
<dbReference type="PROSITE" id="PS51318">
    <property type="entry name" value="TAT"/>
    <property type="match status" value="1"/>
</dbReference>
<comment type="cofactor">
    <cofactor evidence="1">
        <name>Mg(2+)</name>
        <dbReference type="ChEBI" id="CHEBI:18420"/>
    </cofactor>
</comment>
<dbReference type="OrthoDB" id="9778595at2"/>
<protein>
    <recommendedName>
        <fullName evidence="3">FAD:protein FMN transferase</fullName>
        <ecNumber evidence="2">2.7.1.180</ecNumber>
    </recommendedName>
    <alternativeName>
        <fullName evidence="9">Flavin transferase</fullName>
    </alternativeName>
</protein>
<dbReference type="SUPFAM" id="SSF143631">
    <property type="entry name" value="ApbE-like"/>
    <property type="match status" value="1"/>
</dbReference>
<evidence type="ECO:0000313" key="13">
    <source>
        <dbReference type="Proteomes" id="UP000006833"/>
    </source>
</evidence>
<dbReference type="EC" id="2.7.1.180" evidence="2"/>
<dbReference type="PANTHER" id="PTHR30040">
    <property type="entry name" value="THIAMINE BIOSYNTHESIS LIPOPROTEIN APBE"/>
    <property type="match status" value="1"/>
</dbReference>
<feature type="chain" id="PRO_5039919695" description="FAD:protein FMN transferase" evidence="11">
    <location>
        <begin position="24"/>
        <end position="298"/>
    </location>
</feature>
<keyword evidence="5" id="KW-0808">Transferase</keyword>
<dbReference type="KEGG" id="dsh:Dshi_0685"/>
<dbReference type="Proteomes" id="UP000006833">
    <property type="component" value="Chromosome"/>
</dbReference>
<evidence type="ECO:0000256" key="1">
    <source>
        <dbReference type="ARBA" id="ARBA00001946"/>
    </source>
</evidence>
<comment type="catalytic activity">
    <reaction evidence="10">
        <text>L-threonyl-[protein] + FAD = FMN-L-threonyl-[protein] + AMP + H(+)</text>
        <dbReference type="Rhea" id="RHEA:36847"/>
        <dbReference type="Rhea" id="RHEA-COMP:11060"/>
        <dbReference type="Rhea" id="RHEA-COMP:11061"/>
        <dbReference type="ChEBI" id="CHEBI:15378"/>
        <dbReference type="ChEBI" id="CHEBI:30013"/>
        <dbReference type="ChEBI" id="CHEBI:57692"/>
        <dbReference type="ChEBI" id="CHEBI:74257"/>
        <dbReference type="ChEBI" id="CHEBI:456215"/>
        <dbReference type="EC" id="2.7.1.180"/>
    </reaction>
</comment>
<dbReference type="InterPro" id="IPR006311">
    <property type="entry name" value="TAT_signal"/>
</dbReference>
<dbReference type="GO" id="GO:0046872">
    <property type="term" value="F:metal ion binding"/>
    <property type="evidence" value="ECO:0007669"/>
    <property type="project" value="UniProtKB-KW"/>
</dbReference>
<evidence type="ECO:0000256" key="11">
    <source>
        <dbReference type="SAM" id="SignalP"/>
    </source>
</evidence>
<dbReference type="Gene3D" id="3.10.520.10">
    <property type="entry name" value="ApbE-like domains"/>
    <property type="match status" value="1"/>
</dbReference>
<name>A8LQE5_DINSH</name>
<dbReference type="RefSeq" id="WP_012177363.1">
    <property type="nucleotide sequence ID" value="NC_009952.1"/>
</dbReference>
<dbReference type="InterPro" id="IPR003374">
    <property type="entry name" value="ApbE-like_sf"/>
</dbReference>
<proteinExistence type="predicted"/>
<dbReference type="HOGENOM" id="CLU_044403_2_0_5"/>
<evidence type="ECO:0000313" key="12">
    <source>
        <dbReference type="EMBL" id="ABV92431.1"/>
    </source>
</evidence>
<keyword evidence="7" id="KW-0274">FAD</keyword>
<dbReference type="InterPro" id="IPR024932">
    <property type="entry name" value="ApbE"/>
</dbReference>
<gene>
    <name evidence="12" type="primary">apbE2</name>
    <name evidence="12" type="ordered locus">Dshi_0685</name>
</gene>
<keyword evidence="8" id="KW-0460">Magnesium</keyword>
<dbReference type="PANTHER" id="PTHR30040:SF2">
    <property type="entry name" value="FAD:PROTEIN FMN TRANSFERASE"/>
    <property type="match status" value="1"/>
</dbReference>